<comment type="caution">
    <text evidence="2">The sequence shown here is derived from an EMBL/GenBank/DDBJ whole genome shotgun (WGS) entry which is preliminary data.</text>
</comment>
<keyword evidence="1" id="KW-1133">Transmembrane helix</keyword>
<keyword evidence="3" id="KW-1185">Reference proteome</keyword>
<gene>
    <name evidence="2" type="ORF">H2O73_15365</name>
</gene>
<organism evidence="2 3">
    <name type="scientific">Vibrio marinisediminis</name>
    <dbReference type="NCBI Taxonomy" id="2758441"/>
    <lineage>
        <taxon>Bacteria</taxon>
        <taxon>Pseudomonadati</taxon>
        <taxon>Pseudomonadota</taxon>
        <taxon>Gammaproteobacteria</taxon>
        <taxon>Vibrionales</taxon>
        <taxon>Vibrionaceae</taxon>
        <taxon>Vibrio</taxon>
    </lineage>
</organism>
<feature type="transmembrane region" description="Helical" evidence="1">
    <location>
        <begin position="20"/>
        <end position="41"/>
    </location>
</feature>
<name>A0A7W2FT31_9VIBR</name>
<evidence type="ECO:0000313" key="3">
    <source>
        <dbReference type="Proteomes" id="UP000571701"/>
    </source>
</evidence>
<feature type="transmembrane region" description="Helical" evidence="1">
    <location>
        <begin position="95"/>
        <end position="114"/>
    </location>
</feature>
<dbReference type="RefSeq" id="WP_182109754.1">
    <property type="nucleotide sequence ID" value="NZ_JACFYF010000011.1"/>
</dbReference>
<keyword evidence="1" id="KW-0812">Transmembrane</keyword>
<keyword evidence="1" id="KW-0472">Membrane</keyword>
<evidence type="ECO:0000313" key="2">
    <source>
        <dbReference type="EMBL" id="MBA5763742.1"/>
    </source>
</evidence>
<dbReference type="EMBL" id="JACFYF010000011">
    <property type="protein sequence ID" value="MBA5763742.1"/>
    <property type="molecule type" value="Genomic_DNA"/>
</dbReference>
<sequence length="215" mass="24511">MYIDIRQWFNPTKKTLSFLYLPALCILVGAVVVSVKMGVPISVLTQDPLSSTGQHPFTGAISNLGIVLWAFSGSVCIFTYCLLKNSSIDRARNRFILLGAIISCAFLFDDLFMLHEWIFPKLLGLNEKIVLIFYAFLLLYYVVAFRGRILSRDITLLLFFFVGLAISVLIDMVPDTYFTWHYLLEDGPKFLGIVSWFGYQFTTCMVEIRLVQNSL</sequence>
<proteinExistence type="predicted"/>
<evidence type="ECO:0008006" key="4">
    <source>
        <dbReference type="Google" id="ProtNLM"/>
    </source>
</evidence>
<protein>
    <recommendedName>
        <fullName evidence="4">Oxidase</fullName>
    </recommendedName>
</protein>
<feature type="transmembrane region" description="Helical" evidence="1">
    <location>
        <begin position="61"/>
        <end position="83"/>
    </location>
</feature>
<feature type="transmembrane region" description="Helical" evidence="1">
    <location>
        <begin position="129"/>
        <end position="147"/>
    </location>
</feature>
<dbReference type="AlphaFoldDB" id="A0A7W2FT31"/>
<dbReference type="Proteomes" id="UP000571701">
    <property type="component" value="Unassembled WGS sequence"/>
</dbReference>
<feature type="transmembrane region" description="Helical" evidence="1">
    <location>
        <begin position="154"/>
        <end position="170"/>
    </location>
</feature>
<evidence type="ECO:0000256" key="1">
    <source>
        <dbReference type="SAM" id="Phobius"/>
    </source>
</evidence>
<reference evidence="2 3" key="1">
    <citation type="submission" date="2020-07" db="EMBL/GenBank/DDBJ databases">
        <title>Vibrio marinisediminis sp. nov., isolated from marine sediment.</title>
        <authorList>
            <person name="Ji X."/>
        </authorList>
    </citation>
    <scope>NUCLEOTIDE SEQUENCE [LARGE SCALE GENOMIC DNA]</scope>
    <source>
        <strain evidence="2 3">404</strain>
    </source>
</reference>
<accession>A0A7W2FT31</accession>